<keyword evidence="2" id="KW-1133">Transmembrane helix</keyword>
<evidence type="ECO:0000256" key="1">
    <source>
        <dbReference type="SAM" id="MobiDB-lite"/>
    </source>
</evidence>
<evidence type="ECO:0000256" key="2">
    <source>
        <dbReference type="SAM" id="Phobius"/>
    </source>
</evidence>
<feature type="transmembrane region" description="Helical" evidence="2">
    <location>
        <begin position="190"/>
        <end position="221"/>
    </location>
</feature>
<feature type="transmembrane region" description="Helical" evidence="2">
    <location>
        <begin position="75"/>
        <end position="95"/>
    </location>
</feature>
<comment type="caution">
    <text evidence="3">The sequence shown here is derived from an EMBL/GenBank/DDBJ whole genome shotgun (WGS) entry which is preliminary data.</text>
</comment>
<dbReference type="RefSeq" id="WP_380583233.1">
    <property type="nucleotide sequence ID" value="NZ_JBHSQJ010000051.1"/>
</dbReference>
<feature type="transmembrane region" description="Helical" evidence="2">
    <location>
        <begin position="34"/>
        <end position="55"/>
    </location>
</feature>
<accession>A0ABW1G0G5</accession>
<dbReference type="EMBL" id="JBHSQJ010000051">
    <property type="protein sequence ID" value="MFC5908234.1"/>
    <property type="molecule type" value="Genomic_DNA"/>
</dbReference>
<evidence type="ECO:0008006" key="5">
    <source>
        <dbReference type="Google" id="ProtNLM"/>
    </source>
</evidence>
<feature type="region of interest" description="Disordered" evidence="1">
    <location>
        <begin position="1"/>
        <end position="22"/>
    </location>
</feature>
<keyword evidence="4" id="KW-1185">Reference proteome</keyword>
<organism evidence="3 4">
    <name type="scientific">Streptacidiphilus monticola</name>
    <dbReference type="NCBI Taxonomy" id="2161674"/>
    <lineage>
        <taxon>Bacteria</taxon>
        <taxon>Bacillati</taxon>
        <taxon>Actinomycetota</taxon>
        <taxon>Actinomycetes</taxon>
        <taxon>Kitasatosporales</taxon>
        <taxon>Streptomycetaceae</taxon>
        <taxon>Streptacidiphilus</taxon>
    </lineage>
</organism>
<feature type="transmembrane region" description="Helical" evidence="2">
    <location>
        <begin position="312"/>
        <end position="332"/>
    </location>
</feature>
<feature type="transmembrane region" description="Helical" evidence="2">
    <location>
        <begin position="387"/>
        <end position="406"/>
    </location>
</feature>
<feature type="transmembrane region" description="Helical" evidence="2">
    <location>
        <begin position="104"/>
        <end position="124"/>
    </location>
</feature>
<dbReference type="Proteomes" id="UP001596174">
    <property type="component" value="Unassembled WGS sequence"/>
</dbReference>
<keyword evidence="2" id="KW-0812">Transmembrane</keyword>
<protein>
    <recommendedName>
        <fullName evidence="5">Galactan 5-O-arabinofuranosyltransferase</fullName>
    </recommendedName>
</protein>
<evidence type="ECO:0000313" key="3">
    <source>
        <dbReference type="EMBL" id="MFC5908234.1"/>
    </source>
</evidence>
<proteinExistence type="predicted"/>
<feature type="transmembrane region" description="Helical" evidence="2">
    <location>
        <begin position="267"/>
        <end position="300"/>
    </location>
</feature>
<sequence>MSTAVLPTSRPAGPAAEPSSGRVARTTTRLVRRWAPSAGEGVLALALTVVLTALAARIHGNPLHKAAQVSALSRMQLLVSGTAVVVVGVLGRYAVRGSGRRWDLLLRLGAAAVVGVTGGFLGGAEAWALHGTPWPINGETGDNGRMIRWAQQVQAHGTFDNIYPPGMPHIGAFVAEHFTHGNVPEAFKPIYIFCLAFTPVLVFLFWRMLVAPLPAAAIAVLGALTSPMATKPYSPLVAMLLVPVVAKLAQWLRSSPGVTPARAALRGLWLGLLCGGLFLVYSGWHVFTFPAIAALLLALFPWRSGWAGRLRGLALAASFGAGFLALAAGYLWQMLGATGTRDLLCNSYTLADPASTTVSLTLVADPWPVLLLGAGLAVWLGLRRSTVLAVLFCTAGVWLMRFYLASRMAADQNVRLFPHTAIELRYLFIVLLVLGLALGAGTLARALAVSGTAFARQGAVAVLLALFVVAGVGGSAAAQGILPTAPSLRQSGTATWDAHQLRDQDTGHCPRYAVGGTCRTMPALAPDDGTVTQTGPLPCPAFGFKDGRRLDAPPR</sequence>
<feature type="transmembrane region" description="Helical" evidence="2">
    <location>
        <begin position="358"/>
        <end position="380"/>
    </location>
</feature>
<reference evidence="4" key="1">
    <citation type="journal article" date="2019" name="Int. J. Syst. Evol. Microbiol.">
        <title>The Global Catalogue of Microorganisms (GCM) 10K type strain sequencing project: providing services to taxonomists for standard genome sequencing and annotation.</title>
        <authorList>
            <consortium name="The Broad Institute Genomics Platform"/>
            <consortium name="The Broad Institute Genome Sequencing Center for Infectious Disease"/>
            <person name="Wu L."/>
            <person name="Ma J."/>
        </authorList>
    </citation>
    <scope>NUCLEOTIDE SEQUENCE [LARGE SCALE GENOMIC DNA]</scope>
    <source>
        <strain evidence="4">JCM 4816</strain>
    </source>
</reference>
<feature type="transmembrane region" description="Helical" evidence="2">
    <location>
        <begin position="460"/>
        <end position="482"/>
    </location>
</feature>
<evidence type="ECO:0000313" key="4">
    <source>
        <dbReference type="Proteomes" id="UP001596174"/>
    </source>
</evidence>
<gene>
    <name evidence="3" type="ORF">ACFP3V_13550</name>
</gene>
<keyword evidence="2" id="KW-0472">Membrane</keyword>
<name>A0ABW1G0G5_9ACTN</name>
<feature type="transmembrane region" description="Helical" evidence="2">
    <location>
        <begin position="426"/>
        <end position="448"/>
    </location>
</feature>